<dbReference type="Proteomes" id="UP000054995">
    <property type="component" value="Unassembled WGS sequence"/>
</dbReference>
<organism evidence="1 2">
    <name type="scientific">Trichinella pseudospiralis</name>
    <name type="common">Parasitic roundworm</name>
    <dbReference type="NCBI Taxonomy" id="6337"/>
    <lineage>
        <taxon>Eukaryota</taxon>
        <taxon>Metazoa</taxon>
        <taxon>Ecdysozoa</taxon>
        <taxon>Nematoda</taxon>
        <taxon>Enoplea</taxon>
        <taxon>Dorylaimia</taxon>
        <taxon>Trichinellida</taxon>
        <taxon>Trichinellidae</taxon>
        <taxon>Trichinella</taxon>
    </lineage>
</organism>
<keyword evidence="2" id="KW-1185">Reference proteome</keyword>
<gene>
    <name evidence="1" type="ORF">T4D_13499</name>
</gene>
<comment type="caution">
    <text evidence="1">The sequence shown here is derived from an EMBL/GenBank/DDBJ whole genome shotgun (WGS) entry which is preliminary data.</text>
</comment>
<evidence type="ECO:0000313" key="2">
    <source>
        <dbReference type="Proteomes" id="UP000054995"/>
    </source>
</evidence>
<dbReference type="AlphaFoldDB" id="A0A0V1FGU8"/>
<dbReference type="EMBL" id="JYDT01000094">
    <property type="protein sequence ID" value="KRY85286.1"/>
    <property type="molecule type" value="Genomic_DNA"/>
</dbReference>
<reference evidence="1 2" key="1">
    <citation type="submission" date="2015-01" db="EMBL/GenBank/DDBJ databases">
        <title>Evolution of Trichinella species and genotypes.</title>
        <authorList>
            <person name="Korhonen P.K."/>
            <person name="Edoardo P."/>
            <person name="Giuseppe L.R."/>
            <person name="Gasser R.B."/>
        </authorList>
    </citation>
    <scope>NUCLEOTIDE SEQUENCE [LARGE SCALE GENOMIC DNA]</scope>
    <source>
        <strain evidence="1">ISS470</strain>
    </source>
</reference>
<evidence type="ECO:0000313" key="1">
    <source>
        <dbReference type="EMBL" id="KRY85286.1"/>
    </source>
</evidence>
<accession>A0A0V1FGU8</accession>
<proteinExistence type="predicted"/>
<name>A0A0V1FGU8_TRIPS</name>
<sequence>MISTVAFGYLLTFTNLQNVFAKTRIIFASKVKPLDLFSEHAKIESPLYAFKRLWKKVSGLSTYDGAKSSGTEIFEGRYASVAVNQLMYRSKALHEQCRRLVDIVVDVTIGEEQKWKINLFLVLWIVVYSKFHGKDFSPLLLVRVYLQFIHMNSHGKRHFITVACLAPFRSKIDIKVHE</sequence>
<protein>
    <submittedName>
        <fullName evidence="1">Uncharacterized protein</fullName>
    </submittedName>
</protein>